<comment type="caution">
    <text evidence="1">The sequence shown here is derived from an EMBL/GenBank/DDBJ whole genome shotgun (WGS) entry which is preliminary data.</text>
</comment>
<dbReference type="EMBL" id="JAFBMS010000025">
    <property type="protein sequence ID" value="KAG9343097.1"/>
    <property type="molecule type" value="Genomic_DNA"/>
</dbReference>
<protein>
    <submittedName>
        <fullName evidence="1">Uncharacterized protein</fullName>
    </submittedName>
</protein>
<accession>A0A8T2P371</accession>
<gene>
    <name evidence="1" type="ORF">JZ751_015316</name>
</gene>
<feature type="non-terminal residue" evidence="1">
    <location>
        <position position="110"/>
    </location>
</feature>
<evidence type="ECO:0000313" key="2">
    <source>
        <dbReference type="Proteomes" id="UP000824540"/>
    </source>
</evidence>
<reference evidence="1" key="1">
    <citation type="thesis" date="2021" institute="BYU ScholarsArchive" country="Provo, UT, USA">
        <title>Applications of and Algorithms for Genome Assembly and Genomic Analyses with an Emphasis on Marine Teleosts.</title>
        <authorList>
            <person name="Pickett B.D."/>
        </authorList>
    </citation>
    <scope>NUCLEOTIDE SEQUENCE</scope>
    <source>
        <strain evidence="1">HI-2016</strain>
    </source>
</reference>
<keyword evidence="2" id="KW-1185">Reference proteome</keyword>
<dbReference type="Proteomes" id="UP000824540">
    <property type="component" value="Unassembled WGS sequence"/>
</dbReference>
<name>A0A8T2P371_9TELE</name>
<dbReference type="OrthoDB" id="10633059at2759"/>
<sequence length="110" mass="12058">GSNSSSRLSAPFLSCVHTSISSWQYAKVQFSPYLHSCLSCTSHESPEEVVSSRAGPDPLPGGVLPVLEPAQQNVPLAAMRRLRLVLVVHHPRTCGDRDPQHSVTERRTEE</sequence>
<feature type="non-terminal residue" evidence="1">
    <location>
        <position position="1"/>
    </location>
</feature>
<evidence type="ECO:0000313" key="1">
    <source>
        <dbReference type="EMBL" id="KAG9343097.1"/>
    </source>
</evidence>
<proteinExistence type="predicted"/>
<dbReference type="AlphaFoldDB" id="A0A8T2P371"/>
<organism evidence="1 2">
    <name type="scientific">Albula glossodonta</name>
    <name type="common">roundjaw bonefish</name>
    <dbReference type="NCBI Taxonomy" id="121402"/>
    <lineage>
        <taxon>Eukaryota</taxon>
        <taxon>Metazoa</taxon>
        <taxon>Chordata</taxon>
        <taxon>Craniata</taxon>
        <taxon>Vertebrata</taxon>
        <taxon>Euteleostomi</taxon>
        <taxon>Actinopterygii</taxon>
        <taxon>Neopterygii</taxon>
        <taxon>Teleostei</taxon>
        <taxon>Albuliformes</taxon>
        <taxon>Albulidae</taxon>
        <taxon>Albula</taxon>
    </lineage>
</organism>